<proteinExistence type="predicted"/>
<gene>
    <name evidence="1" type="ORF">I5731_12990</name>
</gene>
<evidence type="ECO:0000313" key="1">
    <source>
        <dbReference type="EMBL" id="MBH0238745.1"/>
    </source>
</evidence>
<protein>
    <submittedName>
        <fullName evidence="1">Uncharacterized protein</fullName>
    </submittedName>
</protein>
<dbReference type="AlphaFoldDB" id="A0A931I3T4"/>
<reference evidence="1" key="1">
    <citation type="submission" date="2020-12" db="EMBL/GenBank/DDBJ databases">
        <title>Methylobrevis albus sp. nov., isolated from fresh water lack sediment.</title>
        <authorList>
            <person name="Zou Q."/>
        </authorList>
    </citation>
    <scope>NUCLEOTIDE SEQUENCE</scope>
    <source>
        <strain evidence="1">L22</strain>
    </source>
</reference>
<keyword evidence="2" id="KW-1185">Reference proteome</keyword>
<accession>A0A931I3T4</accession>
<name>A0A931I3T4_9HYPH</name>
<dbReference type="Proteomes" id="UP000631694">
    <property type="component" value="Unassembled WGS sequence"/>
</dbReference>
<comment type="caution">
    <text evidence="1">The sequence shown here is derived from an EMBL/GenBank/DDBJ whole genome shotgun (WGS) entry which is preliminary data.</text>
</comment>
<sequence>MMLSVMLHMTEAAAAPPWNDDISAAYNIRANLKYFSGTIDQATIEAGEPGFENGEAANRSVWFKHRARADGYLVLISFTNGDFSRTGPGVGIDVFNGRSFRPSDRIVSAFPEDFLSSIKVSRVMVPVVAEQLIYIRVAAVGPASTVGFAFHIIHTDDEGDIILLPIRSHAIGTQPLLLHGETDCCVFGNFWPVFALVNMTTRPAVISYAKYDLPTSAVYRGGDQIPPRGESRPGLQSLTLGWNSDNVRRGQSGTWNYKFVAHVTMGALSKRLAVAIPLIRSRTDQARVTTRADNTFILATLGNTARGEIHVTNTSQHMAKGCRFIRARVGPAAYFAPTEFRWRRKTPPSPINAAVDIPAGATRTFEILLNTNFTGYAFGAKFDFACENAPNLWMNAPAFSITSLP</sequence>
<evidence type="ECO:0000313" key="2">
    <source>
        <dbReference type="Proteomes" id="UP000631694"/>
    </source>
</evidence>
<organism evidence="1 2">
    <name type="scientific">Methylobrevis albus</name>
    <dbReference type="NCBI Taxonomy" id="2793297"/>
    <lineage>
        <taxon>Bacteria</taxon>
        <taxon>Pseudomonadati</taxon>
        <taxon>Pseudomonadota</taxon>
        <taxon>Alphaproteobacteria</taxon>
        <taxon>Hyphomicrobiales</taxon>
        <taxon>Pleomorphomonadaceae</taxon>
        <taxon>Methylobrevis</taxon>
    </lineage>
</organism>
<dbReference type="EMBL" id="JADZLT010000051">
    <property type="protein sequence ID" value="MBH0238745.1"/>
    <property type="molecule type" value="Genomic_DNA"/>
</dbReference>